<feature type="non-terminal residue" evidence="3">
    <location>
        <position position="1"/>
    </location>
</feature>
<name>A0A6A6GIB7_9PEZI</name>
<evidence type="ECO:0000313" key="4">
    <source>
        <dbReference type="Proteomes" id="UP000799538"/>
    </source>
</evidence>
<feature type="transmembrane region" description="Helical" evidence="1">
    <location>
        <begin position="118"/>
        <end position="140"/>
    </location>
</feature>
<feature type="transmembrane region" description="Helical" evidence="1">
    <location>
        <begin position="83"/>
        <end position="106"/>
    </location>
</feature>
<reference evidence="4" key="1">
    <citation type="journal article" date="2020" name="Stud. Mycol.">
        <title>101 Dothideomycetes genomes: A test case for predicting lifestyles and emergence of pathogens.</title>
        <authorList>
            <person name="Haridas S."/>
            <person name="Albert R."/>
            <person name="Binder M."/>
            <person name="Bloem J."/>
            <person name="LaButti K."/>
            <person name="Salamov A."/>
            <person name="Andreopoulos B."/>
            <person name="Baker S."/>
            <person name="Barry K."/>
            <person name="Bills G."/>
            <person name="Bluhm B."/>
            <person name="Cannon C."/>
            <person name="Castanera R."/>
            <person name="Culley D."/>
            <person name="Daum C."/>
            <person name="Ezra D."/>
            <person name="Gonzalez J."/>
            <person name="Henrissat B."/>
            <person name="Kuo A."/>
            <person name="Liang C."/>
            <person name="Lipzen A."/>
            <person name="Lutzoni F."/>
            <person name="Magnuson J."/>
            <person name="Mondo S."/>
            <person name="Nolan M."/>
            <person name="Ohm R."/>
            <person name="Pangilinan J."/>
            <person name="Park H.-J."/>
            <person name="Ramirez L."/>
            <person name="Alfaro M."/>
            <person name="Sun H."/>
            <person name="Tritt A."/>
            <person name="Yoshinaga Y."/>
            <person name="Zwiers L.-H."/>
            <person name="Turgeon B."/>
            <person name="Goodwin S."/>
            <person name="Spatafora J."/>
            <person name="Crous P."/>
            <person name="Grigoriev I."/>
        </authorList>
    </citation>
    <scope>NUCLEOTIDE SEQUENCE [LARGE SCALE GENOMIC DNA]</scope>
    <source>
        <strain evidence="4">CECT 20119</strain>
    </source>
</reference>
<evidence type="ECO:0000256" key="1">
    <source>
        <dbReference type="SAM" id="Phobius"/>
    </source>
</evidence>
<evidence type="ECO:0000313" key="3">
    <source>
        <dbReference type="EMBL" id="KAF2225220.1"/>
    </source>
</evidence>
<evidence type="ECO:0000256" key="2">
    <source>
        <dbReference type="SAM" id="SignalP"/>
    </source>
</evidence>
<accession>A0A6A6GIB7</accession>
<keyword evidence="4" id="KW-1185">Reference proteome</keyword>
<keyword evidence="1" id="KW-1133">Transmembrane helix</keyword>
<keyword evidence="1" id="KW-0812">Transmembrane</keyword>
<feature type="signal peptide" evidence="2">
    <location>
        <begin position="1"/>
        <end position="22"/>
    </location>
</feature>
<protein>
    <submittedName>
        <fullName evidence="3">Uncharacterized protein</fullName>
    </submittedName>
</protein>
<sequence>LLSPLTPAFTLTVMIWLELAQSLPFHKGQWEEKLGLRYKLARICCVRLGAAESASTAETPRPYLASVNPQHVVPAYLHRDLKWLGRLLILTILLGQYAQAAVLLVRRIVSKRYATVDIAMFLMVVSGIIGLLQSLLITFIHTDWTIKEEIDCCGVNACALPECINLRQQSDLTETRNLKLLGFINLKGGVTRMIMHMMVAGFVQLQVVVNFARMPAKDII</sequence>
<organism evidence="3 4">
    <name type="scientific">Elsinoe ampelina</name>
    <dbReference type="NCBI Taxonomy" id="302913"/>
    <lineage>
        <taxon>Eukaryota</taxon>
        <taxon>Fungi</taxon>
        <taxon>Dikarya</taxon>
        <taxon>Ascomycota</taxon>
        <taxon>Pezizomycotina</taxon>
        <taxon>Dothideomycetes</taxon>
        <taxon>Dothideomycetidae</taxon>
        <taxon>Myriangiales</taxon>
        <taxon>Elsinoaceae</taxon>
        <taxon>Elsinoe</taxon>
    </lineage>
</organism>
<gene>
    <name evidence="3" type="ORF">BDZ85DRAFT_174934</name>
</gene>
<feature type="non-terminal residue" evidence="3">
    <location>
        <position position="220"/>
    </location>
</feature>
<dbReference type="OrthoDB" id="3681186at2759"/>
<dbReference type="AlphaFoldDB" id="A0A6A6GIB7"/>
<feature type="chain" id="PRO_5025596502" evidence="2">
    <location>
        <begin position="23"/>
        <end position="220"/>
    </location>
</feature>
<feature type="transmembrane region" description="Helical" evidence="1">
    <location>
        <begin position="193"/>
        <end position="212"/>
    </location>
</feature>
<dbReference type="EMBL" id="ML992504">
    <property type="protein sequence ID" value="KAF2225220.1"/>
    <property type="molecule type" value="Genomic_DNA"/>
</dbReference>
<proteinExistence type="predicted"/>
<keyword evidence="2" id="KW-0732">Signal</keyword>
<dbReference type="Proteomes" id="UP000799538">
    <property type="component" value="Unassembled WGS sequence"/>
</dbReference>
<keyword evidence="1" id="KW-0472">Membrane</keyword>